<dbReference type="InterPro" id="IPR051534">
    <property type="entry name" value="CBASS_pafABC_assoc_protein"/>
</dbReference>
<dbReference type="Pfam" id="PF25583">
    <property type="entry name" value="WCX"/>
    <property type="match status" value="1"/>
</dbReference>
<evidence type="ECO:0000259" key="3">
    <source>
        <dbReference type="Pfam" id="PF25583"/>
    </source>
</evidence>
<sequence>MDKFDRFQLLHRQFRQHRKPISIARLAALLECSEKTVKRAIENMRDYLDAPIEYVPEAKGWAYVADEQDHYELPGLWLTSAELQSLALLLQLLESFGNGLLNQELVVVEQSITKMLTARGIERSAFDQHIKVLPLSNRYVASHMFAQVCEAVLKRRRLSISYRNYQQQVSRREISPQTLVYYRENWYVDAWCHLRNGLRTFSVARLMELSVLDQSAWAVASEQLNSHFTAGYGIFSGAAKYTAVLRFSAEIAHEIAMQQWHPEQCGNWDASDYLLSLPYSDDRELIQDILRYCPHVRVEQPPELRQAVHKRLQQAIQLYQ</sequence>
<gene>
    <name evidence="4" type="ORF">AZF00_06390</name>
</gene>
<evidence type="ECO:0000259" key="1">
    <source>
        <dbReference type="Pfam" id="PF08279"/>
    </source>
</evidence>
<reference evidence="4 5" key="1">
    <citation type="submission" date="2015-12" db="EMBL/GenBank/DDBJ databases">
        <authorList>
            <person name="Shamseldin A."/>
            <person name="Moawad H."/>
            <person name="Abd El-Rahim W.M."/>
            <person name="Sadowsky M.J."/>
        </authorList>
    </citation>
    <scope>NUCLEOTIDE SEQUENCE [LARGE SCALE GENOMIC DNA]</scope>
    <source>
        <strain evidence="4 5">SM2</strain>
    </source>
</reference>
<proteinExistence type="predicted"/>
<dbReference type="InterPro" id="IPR057727">
    <property type="entry name" value="WCX_dom"/>
</dbReference>
<dbReference type="Pfam" id="PF13280">
    <property type="entry name" value="WYL"/>
    <property type="match status" value="1"/>
</dbReference>
<dbReference type="STRING" id="1470434.AZF00_06390"/>
<feature type="domain" description="Helix-turn-helix type 11" evidence="1">
    <location>
        <begin position="9"/>
        <end position="60"/>
    </location>
</feature>
<protein>
    <recommendedName>
        <fullName evidence="6">Transcriptional regulator</fullName>
    </recommendedName>
</protein>
<feature type="domain" description="WYL" evidence="2">
    <location>
        <begin position="144"/>
        <end position="209"/>
    </location>
</feature>
<dbReference type="RefSeq" id="WP_008247099.1">
    <property type="nucleotide sequence ID" value="NZ_CP014544.1"/>
</dbReference>
<name>A0A127M416_9GAMM</name>
<dbReference type="PANTHER" id="PTHR34580">
    <property type="match status" value="1"/>
</dbReference>
<dbReference type="KEGG" id="zal:AZF00_06390"/>
<dbReference type="AlphaFoldDB" id="A0A127M416"/>
<dbReference type="InterPro" id="IPR013196">
    <property type="entry name" value="HTH_11"/>
</dbReference>
<feature type="domain" description="WCX" evidence="3">
    <location>
        <begin position="240"/>
        <end position="315"/>
    </location>
</feature>
<dbReference type="PANTHER" id="PTHR34580:SF3">
    <property type="entry name" value="PROTEIN PAFB"/>
    <property type="match status" value="1"/>
</dbReference>
<dbReference type="Gene3D" id="1.10.10.10">
    <property type="entry name" value="Winged helix-like DNA-binding domain superfamily/Winged helix DNA-binding domain"/>
    <property type="match status" value="1"/>
</dbReference>
<dbReference type="Pfam" id="PF08279">
    <property type="entry name" value="HTH_11"/>
    <property type="match status" value="1"/>
</dbReference>
<evidence type="ECO:0000313" key="4">
    <source>
        <dbReference type="EMBL" id="AMO67953.1"/>
    </source>
</evidence>
<dbReference type="EMBL" id="CP014544">
    <property type="protein sequence ID" value="AMO67953.1"/>
    <property type="molecule type" value="Genomic_DNA"/>
</dbReference>
<evidence type="ECO:0000313" key="5">
    <source>
        <dbReference type="Proteomes" id="UP000074119"/>
    </source>
</evidence>
<evidence type="ECO:0000259" key="2">
    <source>
        <dbReference type="Pfam" id="PF13280"/>
    </source>
</evidence>
<dbReference type="InterPro" id="IPR036388">
    <property type="entry name" value="WH-like_DNA-bd_sf"/>
</dbReference>
<dbReference type="InterPro" id="IPR026881">
    <property type="entry name" value="WYL_dom"/>
</dbReference>
<organism evidence="4 5">
    <name type="scientific">Zhongshania aliphaticivorans</name>
    <dbReference type="NCBI Taxonomy" id="1470434"/>
    <lineage>
        <taxon>Bacteria</taxon>
        <taxon>Pseudomonadati</taxon>
        <taxon>Pseudomonadota</taxon>
        <taxon>Gammaproteobacteria</taxon>
        <taxon>Cellvibrionales</taxon>
        <taxon>Spongiibacteraceae</taxon>
        <taxon>Zhongshania</taxon>
    </lineage>
</organism>
<evidence type="ECO:0008006" key="6">
    <source>
        <dbReference type="Google" id="ProtNLM"/>
    </source>
</evidence>
<accession>A0A127M416</accession>
<dbReference type="Proteomes" id="UP000074119">
    <property type="component" value="Chromosome"/>
</dbReference>
<dbReference type="PROSITE" id="PS52050">
    <property type="entry name" value="WYL"/>
    <property type="match status" value="1"/>
</dbReference>